<name>K4CH82_SOLLC</name>
<feature type="compositionally biased region" description="Acidic residues" evidence="1">
    <location>
        <begin position="148"/>
        <end position="165"/>
    </location>
</feature>
<feature type="region of interest" description="Disordered" evidence="1">
    <location>
        <begin position="55"/>
        <end position="317"/>
    </location>
</feature>
<dbReference type="InterPro" id="IPR007592">
    <property type="entry name" value="GEBP"/>
</dbReference>
<feature type="compositionally biased region" description="Basic and acidic residues" evidence="1">
    <location>
        <begin position="85"/>
        <end position="96"/>
    </location>
</feature>
<feature type="region of interest" description="Disordered" evidence="1">
    <location>
        <begin position="479"/>
        <end position="518"/>
    </location>
</feature>
<protein>
    <submittedName>
        <fullName evidence="2">Uncharacterized protein</fullName>
    </submittedName>
</protein>
<dbReference type="PaxDb" id="4081-Solyc07g063990.1.1"/>
<accession>K4CH82</accession>
<evidence type="ECO:0000313" key="3">
    <source>
        <dbReference type="Proteomes" id="UP000004994"/>
    </source>
</evidence>
<feature type="region of interest" description="Disordered" evidence="1">
    <location>
        <begin position="1"/>
        <end position="37"/>
    </location>
</feature>
<feature type="compositionally biased region" description="Basic and acidic residues" evidence="1">
    <location>
        <begin position="166"/>
        <end position="182"/>
    </location>
</feature>
<feature type="compositionally biased region" description="Acidic residues" evidence="1">
    <location>
        <begin position="204"/>
        <end position="225"/>
    </location>
</feature>
<feature type="compositionally biased region" description="Basic and acidic residues" evidence="1">
    <location>
        <begin position="234"/>
        <end position="247"/>
    </location>
</feature>
<feature type="compositionally biased region" description="Acidic residues" evidence="1">
    <location>
        <begin position="73"/>
        <end position="84"/>
    </location>
</feature>
<proteinExistence type="predicted"/>
<dbReference type="PANTHER" id="PTHR31662:SF80">
    <property type="match status" value="1"/>
</dbReference>
<feature type="compositionally biased region" description="Basic and acidic residues" evidence="1">
    <location>
        <begin position="131"/>
        <end position="147"/>
    </location>
</feature>
<keyword evidence="3" id="KW-1185">Reference proteome</keyword>
<evidence type="ECO:0000313" key="2">
    <source>
        <dbReference type="EnsemblPlants" id="Solyc07g063990.1.1"/>
    </source>
</evidence>
<evidence type="ECO:0000256" key="1">
    <source>
        <dbReference type="SAM" id="MobiDB-lite"/>
    </source>
</evidence>
<organism evidence="2">
    <name type="scientific">Solanum lycopersicum</name>
    <name type="common">Tomato</name>
    <name type="synonym">Lycopersicon esculentum</name>
    <dbReference type="NCBI Taxonomy" id="4081"/>
    <lineage>
        <taxon>Eukaryota</taxon>
        <taxon>Viridiplantae</taxon>
        <taxon>Streptophyta</taxon>
        <taxon>Embryophyta</taxon>
        <taxon>Tracheophyta</taxon>
        <taxon>Spermatophyta</taxon>
        <taxon>Magnoliopsida</taxon>
        <taxon>eudicotyledons</taxon>
        <taxon>Gunneridae</taxon>
        <taxon>Pentapetalae</taxon>
        <taxon>asterids</taxon>
        <taxon>lamiids</taxon>
        <taxon>Solanales</taxon>
        <taxon>Solanaceae</taxon>
        <taxon>Solanoideae</taxon>
        <taxon>Solaneae</taxon>
        <taxon>Solanum</taxon>
        <taxon>Solanum subgen. Lycopersicon</taxon>
    </lineage>
</organism>
<dbReference type="GO" id="GO:0005634">
    <property type="term" value="C:nucleus"/>
    <property type="evidence" value="ECO:0000318"/>
    <property type="project" value="GO_Central"/>
</dbReference>
<dbReference type="GO" id="GO:0006355">
    <property type="term" value="P:regulation of DNA-templated transcription"/>
    <property type="evidence" value="ECO:0007669"/>
    <property type="project" value="InterPro"/>
</dbReference>
<reference evidence="2" key="1">
    <citation type="journal article" date="2012" name="Nature">
        <title>The tomato genome sequence provides insights into fleshy fruit evolution.</title>
        <authorList>
            <consortium name="Tomato Genome Consortium"/>
        </authorList>
    </citation>
    <scope>NUCLEOTIDE SEQUENCE [LARGE SCALE GENOMIC DNA]</scope>
    <source>
        <strain evidence="2">cv. Heinz 1706</strain>
    </source>
</reference>
<dbReference type="AlphaFoldDB" id="K4CH82"/>
<feature type="compositionally biased region" description="Acidic residues" evidence="1">
    <location>
        <begin position="183"/>
        <end position="194"/>
    </location>
</feature>
<feature type="compositionally biased region" description="Polar residues" evidence="1">
    <location>
        <begin position="490"/>
        <end position="501"/>
    </location>
</feature>
<dbReference type="HOGENOM" id="CLU_346622_0_0_1"/>
<reference evidence="2" key="2">
    <citation type="submission" date="2015-06" db="UniProtKB">
        <authorList>
            <consortium name="EnsemblPlants"/>
        </authorList>
    </citation>
    <scope>IDENTIFICATION</scope>
    <source>
        <strain evidence="2">cv. Heinz 1706</strain>
    </source>
</reference>
<feature type="compositionally biased region" description="Basic and acidic residues" evidence="1">
    <location>
        <begin position="264"/>
        <end position="295"/>
    </location>
</feature>
<dbReference type="PANTHER" id="PTHR31662">
    <property type="entry name" value="BNAANNG10740D PROTEIN-RELATED"/>
    <property type="match status" value="1"/>
</dbReference>
<feature type="compositionally biased region" description="Acidic residues" evidence="1">
    <location>
        <begin position="296"/>
        <end position="306"/>
    </location>
</feature>
<dbReference type="Proteomes" id="UP000004994">
    <property type="component" value="Chromosome 7"/>
</dbReference>
<dbReference type="Gramene" id="Solyc07g063990.1.1">
    <property type="protein sequence ID" value="Solyc07g063990.1.1"/>
    <property type="gene ID" value="Solyc07g063990.1"/>
</dbReference>
<sequence length="815" mass="93956">MLGEGEAVPGNGGISSSNPDPPSPPKADSNSNLETELLCDESFSEIIEKEVVVVEEEVVSSDSLNERKRLRTDEEEDHATEDVSDSSKSRRIREEEAVSSDSLNERKRLHTDEEEDDATEAVSDSSKLRRIHEEEGQKEIDEQKGNQDSEEGENQESEVADEKDEENDKKEEESEQNEGKEDGENEDKDEEEKETEGGNQENNNGEEEDQNEEDETEEVEKDDELPQFSTAEEAGEKHNLREYRENVGGEDNVNRINSEQNEGNEDRDNGKKEEEEKETEEQKQKAVDKGKRPLFEESEEDEDEEEKQQAAKKWQKTSLVPITPNFSKFLQGESSRRTKTDQIQISTPKVDTELVDIQINYESPKDHDYHRDLNILIAMYDFKLNNGHLPYPHADELHNHIMDLMPDLNILGDDLTVKITAFEDDFNTALILDGDNPEMAQPIEREIFNLSKQLWGYSDDNVGDDQTLSERIAMFDMKSSRDHHPPHFNNDLQNEESTISADETEDQKSRGEGELQESELKYMLSKVEEKGKRPMSESYELKSINKPTFSNLERGGTSENESMKEDEYDYDHDIAILKSIYHYFFNHGVIPYPYSENFINYIEASISNLKFHGLELLTKILALEHQFFSMIEITAGRYPVIMHPVFREIFYLSMGLWGYPQYHYPVDNVDVITRNKERENEEKLQAVKKGKRPMSELYEFQYIVPTFSNPGIGAGTSENIQEEDYDFDQDLAILKSMYHYCFNHGGKLPRTSRELINYIEALVPKLKVRGQELQTKIVTLKNNVLAIMTIAGEFDPDKIHPVYREIFYLSMGLWG</sequence>
<dbReference type="EnsemblPlants" id="Solyc07g063990.1.1">
    <property type="protein sequence ID" value="Solyc07g063990.1.1"/>
    <property type="gene ID" value="Solyc07g063990.1"/>
</dbReference>
<dbReference type="InParanoid" id="K4CH82"/>